<dbReference type="RefSeq" id="WP_135945075.1">
    <property type="nucleotide sequence ID" value="NZ_BMEI01000002.1"/>
</dbReference>
<keyword evidence="1 2" id="KW-0807">Transducer</keyword>
<dbReference type="PANTHER" id="PTHR32089:SF112">
    <property type="entry name" value="LYSOZYME-LIKE PROTEIN-RELATED"/>
    <property type="match status" value="1"/>
</dbReference>
<evidence type="ECO:0000256" key="1">
    <source>
        <dbReference type="ARBA" id="ARBA00023224"/>
    </source>
</evidence>
<comment type="caution">
    <text evidence="6">The sequence shown here is derived from an EMBL/GenBank/DDBJ whole genome shotgun (WGS) entry which is preliminary data.</text>
</comment>
<reference evidence="6 7" key="1">
    <citation type="journal article" date="2013" name="Int. J. Syst. Evol. Microbiol.">
        <title>Marinicauda pacifica gen. nov., sp. nov., a prosthecate alphaproteobacterium of the family Hyphomonadaceae isolated from deep seawater.</title>
        <authorList>
            <person name="Zhang X.Y."/>
            <person name="Li G.W."/>
            <person name="Wang C.S."/>
            <person name="Zhang Y.J."/>
            <person name="Xu X.W."/>
            <person name="Li H."/>
            <person name="Liu A."/>
            <person name="Liu C."/>
            <person name="Xie B.B."/>
            <person name="Qin Q.L."/>
            <person name="Xu Z."/>
            <person name="Chen X.L."/>
            <person name="Zhou B.C."/>
            <person name="Zhang Y.Z."/>
        </authorList>
    </citation>
    <scope>NUCLEOTIDE SEQUENCE [LARGE SCALE GENOMIC DNA]</scope>
    <source>
        <strain evidence="6 7">P-1 km-3</strain>
    </source>
</reference>
<organism evidence="6 7">
    <name type="scientific">Marinicauda pacifica</name>
    <dbReference type="NCBI Taxonomy" id="1133559"/>
    <lineage>
        <taxon>Bacteria</taxon>
        <taxon>Pseudomonadati</taxon>
        <taxon>Pseudomonadota</taxon>
        <taxon>Alphaproteobacteria</taxon>
        <taxon>Maricaulales</taxon>
        <taxon>Maricaulaceae</taxon>
        <taxon>Marinicauda</taxon>
    </lineage>
</organism>
<feature type="transmembrane region" description="Helical" evidence="4">
    <location>
        <begin position="40"/>
        <end position="56"/>
    </location>
</feature>
<dbReference type="GO" id="GO:0007165">
    <property type="term" value="P:signal transduction"/>
    <property type="evidence" value="ECO:0007669"/>
    <property type="project" value="UniProtKB-KW"/>
</dbReference>
<feature type="domain" description="Methyl-accepting transducer" evidence="5">
    <location>
        <begin position="229"/>
        <end position="451"/>
    </location>
</feature>
<dbReference type="EMBL" id="SRXV01000002">
    <property type="protein sequence ID" value="TGY93353.1"/>
    <property type="molecule type" value="Genomic_DNA"/>
</dbReference>
<evidence type="ECO:0000259" key="5">
    <source>
        <dbReference type="PROSITE" id="PS50111"/>
    </source>
</evidence>
<proteinExistence type="predicted"/>
<keyword evidence="4" id="KW-0472">Membrane</keyword>
<evidence type="ECO:0000256" key="2">
    <source>
        <dbReference type="PROSITE-ProRule" id="PRU00284"/>
    </source>
</evidence>
<evidence type="ECO:0000313" key="6">
    <source>
        <dbReference type="EMBL" id="TGY93353.1"/>
    </source>
</evidence>
<dbReference type="OrthoDB" id="354287at2"/>
<feature type="transmembrane region" description="Helical" evidence="4">
    <location>
        <begin position="68"/>
        <end position="85"/>
    </location>
</feature>
<dbReference type="AlphaFoldDB" id="A0A4S2HC73"/>
<dbReference type="GO" id="GO:0016020">
    <property type="term" value="C:membrane"/>
    <property type="evidence" value="ECO:0007669"/>
    <property type="project" value="InterPro"/>
</dbReference>
<keyword evidence="7" id="KW-1185">Reference proteome</keyword>
<sequence length="485" mass="50606">MTRLARVQNQASGLLLLILAIGTGIFAGICLFVAPDKVIAGTAMLAALSGVAFMSWRNAPASSVSRATIAIAMMGLPAVLTFMMSGRAWQLDMHMTFFASLAIVTLLCDWRALLAAAGATALHHLALNFLLPWAVFPEGGDFARVVLHAVIVVGQTAALIWLSHRITVAFEEAEQAIVTAEAANEQARALMATERERDSERERARQVASAAARTFQDGVKSVLGEIETASAEMAELAGKLTNDARETRTGADSSAKLAQDTSAHVQSVASAAQELAASISEVARVLEGADAISERAAEEATRAGSSIHELNTAAREIEDIARLVGDIAEQTNLLALNATIEAARAGDAGKGFAVVASEVKALADQTAKATGNISSRIEALCKAADGAGEALERIGKTIEEVRQASGSAHDNFAEQSGATGEIARLASSASQSTDQVGAQANTVTAVAQRTETAARRFEAASGNLREAAGRLDETLQTFTRQIDAA</sequence>
<evidence type="ECO:0000313" key="7">
    <source>
        <dbReference type="Proteomes" id="UP000305451"/>
    </source>
</evidence>
<gene>
    <name evidence="6" type="ORF">E5162_09935</name>
</gene>
<name>A0A4S2HC73_9PROT</name>
<keyword evidence="4" id="KW-0812">Transmembrane</keyword>
<dbReference type="InterPro" id="IPR004089">
    <property type="entry name" value="MCPsignal_dom"/>
</dbReference>
<dbReference type="SMART" id="SM00283">
    <property type="entry name" value="MA"/>
    <property type="match status" value="1"/>
</dbReference>
<evidence type="ECO:0000256" key="4">
    <source>
        <dbReference type="SAM" id="Phobius"/>
    </source>
</evidence>
<dbReference type="Proteomes" id="UP000305451">
    <property type="component" value="Unassembled WGS sequence"/>
</dbReference>
<dbReference type="PANTHER" id="PTHR32089">
    <property type="entry name" value="METHYL-ACCEPTING CHEMOTAXIS PROTEIN MCPB"/>
    <property type="match status" value="1"/>
</dbReference>
<dbReference type="SUPFAM" id="SSF58104">
    <property type="entry name" value="Methyl-accepting chemotaxis protein (MCP) signaling domain"/>
    <property type="match status" value="1"/>
</dbReference>
<dbReference type="Pfam" id="PF00015">
    <property type="entry name" value="MCPsignal"/>
    <property type="match status" value="1"/>
</dbReference>
<accession>A0A4S2HC73</accession>
<evidence type="ECO:0000256" key="3">
    <source>
        <dbReference type="SAM" id="Coils"/>
    </source>
</evidence>
<dbReference type="Gene3D" id="1.10.287.950">
    <property type="entry name" value="Methyl-accepting chemotaxis protein"/>
    <property type="match status" value="1"/>
</dbReference>
<feature type="coiled-coil region" evidence="3">
    <location>
        <begin position="170"/>
        <end position="203"/>
    </location>
</feature>
<dbReference type="PROSITE" id="PS50111">
    <property type="entry name" value="CHEMOTAXIS_TRANSDUC_2"/>
    <property type="match status" value="1"/>
</dbReference>
<feature type="transmembrane region" description="Helical" evidence="4">
    <location>
        <begin position="12"/>
        <end position="34"/>
    </location>
</feature>
<protein>
    <submittedName>
        <fullName evidence="6">Chemotaxis protein</fullName>
    </submittedName>
</protein>
<keyword evidence="3" id="KW-0175">Coiled coil</keyword>
<keyword evidence="4" id="KW-1133">Transmembrane helix</keyword>